<dbReference type="EMBL" id="MDEC01000017">
    <property type="protein sequence ID" value="PPU62970.1"/>
    <property type="molecule type" value="Genomic_DNA"/>
</dbReference>
<keyword evidence="1" id="KW-0732">Signal</keyword>
<reference evidence="4 5" key="1">
    <citation type="submission" date="2016-08" db="EMBL/GenBank/DDBJ databases">
        <authorList>
            <person name="Seilhamer J.J."/>
        </authorList>
    </citation>
    <scope>NUCLEOTIDE SEQUENCE [LARGE SCALE GENOMIC DNA]</scope>
    <source>
        <strain evidence="4 5">CFBP4690</strain>
    </source>
</reference>
<dbReference type="AlphaFoldDB" id="A0A2S7CN49"/>
<feature type="signal peptide" evidence="1">
    <location>
        <begin position="1"/>
        <end position="21"/>
    </location>
</feature>
<sequence length="131" mass="13898">MKTVQRLLLMLCCVVAAPTGAQSYHYGAPEVTLEGTLISATGLTPDGAKVTYPALQLAAPLTVEATEGSEEFEPSATGITLVQLSLDATSMRAFKQLKGHQARVAGTLFHSDNGHHYTEVLLSVTRVSARN</sequence>
<dbReference type="EMBL" id="JBJGBS010000122">
    <property type="protein sequence ID" value="MFO3706854.1"/>
    <property type="molecule type" value="Genomic_DNA"/>
</dbReference>
<dbReference type="Proteomes" id="UP001637990">
    <property type="component" value="Unassembled WGS sequence"/>
</dbReference>
<dbReference type="Pfam" id="PF14485">
    <property type="entry name" value="DUF4431"/>
    <property type="match status" value="1"/>
</dbReference>
<feature type="chain" id="PRO_5015430507" evidence="1">
    <location>
        <begin position="22"/>
        <end position="131"/>
    </location>
</feature>
<protein>
    <submittedName>
        <fullName evidence="3">DUF4431 domain-containing protein</fullName>
    </submittedName>
</protein>
<feature type="domain" description="DUF4431" evidence="2">
    <location>
        <begin position="82"/>
        <end position="128"/>
    </location>
</feature>
<evidence type="ECO:0000313" key="6">
    <source>
        <dbReference type="Proteomes" id="UP001637990"/>
    </source>
</evidence>
<organism evidence="4 5">
    <name type="scientific">Xanthomonas codiaei</name>
    <dbReference type="NCBI Taxonomy" id="56463"/>
    <lineage>
        <taxon>Bacteria</taxon>
        <taxon>Pseudomonadati</taxon>
        <taxon>Pseudomonadota</taxon>
        <taxon>Gammaproteobacteria</taxon>
        <taxon>Lysobacterales</taxon>
        <taxon>Lysobacteraceae</taxon>
        <taxon>Xanthomonas</taxon>
    </lineage>
</organism>
<accession>A0A2S7CN49</accession>
<dbReference type="RefSeq" id="WP_104541367.1">
    <property type="nucleotide sequence ID" value="NZ_JBJGBS010000122.1"/>
</dbReference>
<keyword evidence="6" id="KW-1185">Reference proteome</keyword>
<dbReference type="InterPro" id="IPR027826">
    <property type="entry name" value="DUF4431"/>
</dbReference>
<evidence type="ECO:0000313" key="5">
    <source>
        <dbReference type="Proteomes" id="UP000237872"/>
    </source>
</evidence>
<evidence type="ECO:0000313" key="4">
    <source>
        <dbReference type="EMBL" id="PPU62970.1"/>
    </source>
</evidence>
<gene>
    <name evidence="3" type="ORF">ACI6Q5_18205</name>
    <name evidence="4" type="ORF">XcodCFBP4690_13040</name>
</gene>
<proteinExistence type="predicted"/>
<evidence type="ECO:0000256" key="1">
    <source>
        <dbReference type="SAM" id="SignalP"/>
    </source>
</evidence>
<dbReference type="OrthoDB" id="8595802at2"/>
<name>A0A2S7CN49_9XANT</name>
<reference evidence="3 6" key="2">
    <citation type="submission" date="2024-11" db="EMBL/GenBank/DDBJ databases">
        <title>Genome sequencing of Xanthomonas codiaei.</title>
        <authorList>
            <person name="Studholme D.J."/>
        </authorList>
    </citation>
    <scope>NUCLEOTIDE SEQUENCE [LARGE SCALE GENOMIC DNA]</scope>
    <source>
        <strain evidence="3 6">NCPPB 4350</strain>
    </source>
</reference>
<evidence type="ECO:0000259" key="2">
    <source>
        <dbReference type="Pfam" id="PF14485"/>
    </source>
</evidence>
<dbReference type="Proteomes" id="UP000237872">
    <property type="component" value="Unassembled WGS sequence"/>
</dbReference>
<evidence type="ECO:0000313" key="3">
    <source>
        <dbReference type="EMBL" id="MFO3706854.1"/>
    </source>
</evidence>
<comment type="caution">
    <text evidence="4">The sequence shown here is derived from an EMBL/GenBank/DDBJ whole genome shotgun (WGS) entry which is preliminary data.</text>
</comment>